<dbReference type="Proteomes" id="UP000248090">
    <property type="component" value="Unassembled WGS sequence"/>
</dbReference>
<feature type="domain" description="Polymerase/histidinol phosphatase N-terminal" evidence="1">
    <location>
        <begin position="3"/>
        <end position="64"/>
    </location>
</feature>
<accession>A0ABX5LXB9</accession>
<name>A0ABX5LXB9_9GAMM</name>
<dbReference type="InterPro" id="IPR004013">
    <property type="entry name" value="PHP_dom"/>
</dbReference>
<evidence type="ECO:0000259" key="1">
    <source>
        <dbReference type="SMART" id="SM00481"/>
    </source>
</evidence>
<dbReference type="PANTHER" id="PTHR42924">
    <property type="entry name" value="EXONUCLEASE"/>
    <property type="match status" value="1"/>
</dbReference>
<protein>
    <recommendedName>
        <fullName evidence="1">Polymerase/histidinol phosphatase N-terminal domain-containing protein</fullName>
    </recommendedName>
</protein>
<sequence length="270" mass="29472">MTIDLHSHTTRSDGHLSPEALLSVAADRGVSALAITDHDMPFFPSMVIHPTVQVIAGTELSCVWSRQTIHVVGLNMTVPEPISDHCAEIQQARVRRAEEIARRLEKLGMAGALAGALEESGNEQIGRPHFARWMVRQGHVKDMRAAFKRYLGAGKIGDIKSEWPVLAKAIEVIVQSGGIPVLAHPKQYQMTNTKLKALITDFAAAGGKALEVCNGFQPRDQVEYLTRLTQDADLLASAGSDFHGPEAPYHFPGGYTALPGNVRPVWSLWE</sequence>
<dbReference type="InterPro" id="IPR003141">
    <property type="entry name" value="Pol/His_phosphatase_N"/>
</dbReference>
<keyword evidence="3" id="KW-1185">Reference proteome</keyword>
<gene>
    <name evidence="2" type="ORF">WH50_10685</name>
</gene>
<dbReference type="SMART" id="SM00481">
    <property type="entry name" value="POLIIIAc"/>
    <property type="match status" value="1"/>
</dbReference>
<dbReference type="Gene3D" id="3.20.20.140">
    <property type="entry name" value="Metal-dependent hydrolases"/>
    <property type="match status" value="1"/>
</dbReference>
<evidence type="ECO:0000313" key="3">
    <source>
        <dbReference type="Proteomes" id="UP000248090"/>
    </source>
</evidence>
<comment type="caution">
    <text evidence="2">The sequence shown here is derived from an EMBL/GenBank/DDBJ whole genome shotgun (WGS) entry which is preliminary data.</text>
</comment>
<dbReference type="InterPro" id="IPR016195">
    <property type="entry name" value="Pol/histidinol_Pase-like"/>
</dbReference>
<reference evidence="2 3" key="1">
    <citation type="submission" date="2015-03" db="EMBL/GenBank/DDBJ databases">
        <authorList>
            <person name="Krishnan R."/>
            <person name="Midha S."/>
            <person name="Patil P.B."/>
            <person name="Rameshkumar N."/>
        </authorList>
    </citation>
    <scope>NUCLEOTIDE SEQUENCE [LARGE SCALE GENOMIC DNA]</scope>
    <source>
        <strain evidence="2 3">L1E11</strain>
    </source>
</reference>
<dbReference type="PANTHER" id="PTHR42924:SF3">
    <property type="entry name" value="POLYMERASE_HISTIDINOL PHOSPHATASE N-TERMINAL DOMAIN-CONTAINING PROTEIN"/>
    <property type="match status" value="1"/>
</dbReference>
<organism evidence="2 3">
    <name type="scientific">Pokkaliibacter plantistimulans</name>
    <dbReference type="NCBI Taxonomy" id="1635171"/>
    <lineage>
        <taxon>Bacteria</taxon>
        <taxon>Pseudomonadati</taxon>
        <taxon>Pseudomonadota</taxon>
        <taxon>Gammaproteobacteria</taxon>
        <taxon>Oceanospirillales</taxon>
        <taxon>Balneatrichaceae</taxon>
        <taxon>Pokkaliibacter</taxon>
    </lineage>
</organism>
<dbReference type="EMBL" id="LAPT01000045">
    <property type="protein sequence ID" value="PXF31309.1"/>
    <property type="molecule type" value="Genomic_DNA"/>
</dbReference>
<dbReference type="CDD" id="cd07438">
    <property type="entry name" value="PHP_HisPPase_AMP"/>
    <property type="match status" value="1"/>
</dbReference>
<dbReference type="InterPro" id="IPR052018">
    <property type="entry name" value="PHP_domain"/>
</dbReference>
<evidence type="ECO:0000313" key="2">
    <source>
        <dbReference type="EMBL" id="PXF31309.1"/>
    </source>
</evidence>
<proteinExistence type="predicted"/>
<dbReference type="Gene3D" id="1.10.150.650">
    <property type="match status" value="1"/>
</dbReference>
<dbReference type="SUPFAM" id="SSF89550">
    <property type="entry name" value="PHP domain-like"/>
    <property type="match status" value="1"/>
</dbReference>
<dbReference type="Pfam" id="PF02811">
    <property type="entry name" value="PHP"/>
    <property type="match status" value="1"/>
</dbReference>